<dbReference type="InterPro" id="IPR032675">
    <property type="entry name" value="LRR_dom_sf"/>
</dbReference>
<dbReference type="Gene3D" id="3.80.10.10">
    <property type="entry name" value="Ribonuclease Inhibitor"/>
    <property type="match status" value="1"/>
</dbReference>
<accession>A0ABS8S8R7</accession>
<name>A0ABS8S8R7_DATST</name>
<evidence type="ECO:0000256" key="4">
    <source>
        <dbReference type="ARBA" id="ARBA00022729"/>
    </source>
</evidence>
<dbReference type="Proteomes" id="UP000823775">
    <property type="component" value="Unassembled WGS sequence"/>
</dbReference>
<comment type="caution">
    <text evidence="11">The sequence shown here is derived from an EMBL/GenBank/DDBJ whole genome shotgun (WGS) entry which is preliminary data.</text>
</comment>
<keyword evidence="7" id="KW-0472">Membrane</keyword>
<dbReference type="InterPro" id="IPR052422">
    <property type="entry name" value="Auxin_Ser/Thr_Kinase"/>
</dbReference>
<comment type="subcellular location">
    <subcellularLocation>
        <location evidence="1">Membrane</location>
        <topology evidence="1">Single-pass membrane protein</topology>
    </subcellularLocation>
</comment>
<keyword evidence="6" id="KW-1133">Transmembrane helix</keyword>
<dbReference type="EMBL" id="JACEIK010000333">
    <property type="protein sequence ID" value="MCD7455236.1"/>
    <property type="molecule type" value="Genomic_DNA"/>
</dbReference>
<evidence type="ECO:0000256" key="9">
    <source>
        <dbReference type="ARBA" id="ARBA00023180"/>
    </source>
</evidence>
<gene>
    <name evidence="11" type="ORF">HAX54_027448</name>
</gene>
<proteinExistence type="predicted"/>
<feature type="chain" id="PRO_5045719753" evidence="10">
    <location>
        <begin position="23"/>
        <end position="295"/>
    </location>
</feature>
<keyword evidence="8" id="KW-0675">Receptor</keyword>
<dbReference type="InterPro" id="IPR001611">
    <property type="entry name" value="Leu-rich_rpt"/>
</dbReference>
<dbReference type="PANTHER" id="PTHR47986:SF5">
    <property type="entry name" value="RECEPTOR-LIKE KINASE TMK3"/>
    <property type="match status" value="1"/>
</dbReference>
<keyword evidence="12" id="KW-1185">Reference proteome</keyword>
<keyword evidence="9" id="KW-0325">Glycoprotein</keyword>
<dbReference type="PANTHER" id="PTHR47986">
    <property type="entry name" value="OSJNBA0070M12.3 PROTEIN"/>
    <property type="match status" value="1"/>
</dbReference>
<dbReference type="SUPFAM" id="SSF52058">
    <property type="entry name" value="L domain-like"/>
    <property type="match status" value="1"/>
</dbReference>
<evidence type="ECO:0000256" key="1">
    <source>
        <dbReference type="ARBA" id="ARBA00004167"/>
    </source>
</evidence>
<evidence type="ECO:0000256" key="6">
    <source>
        <dbReference type="ARBA" id="ARBA00022989"/>
    </source>
</evidence>
<dbReference type="Pfam" id="PF00560">
    <property type="entry name" value="LRR_1"/>
    <property type="match status" value="4"/>
</dbReference>
<evidence type="ECO:0000313" key="12">
    <source>
        <dbReference type="Proteomes" id="UP000823775"/>
    </source>
</evidence>
<evidence type="ECO:0000256" key="7">
    <source>
        <dbReference type="ARBA" id="ARBA00023136"/>
    </source>
</evidence>
<evidence type="ECO:0000256" key="5">
    <source>
        <dbReference type="ARBA" id="ARBA00022737"/>
    </source>
</evidence>
<evidence type="ECO:0000256" key="8">
    <source>
        <dbReference type="ARBA" id="ARBA00023170"/>
    </source>
</evidence>
<sequence>MEAVQQMGFALTLCFTFQLLTVLQTPMTWPLSRVQKRAGESELLEWPVNGDDPCVLHLGLTPICAGSRIQQICYGKCSHFDGNPLNATTGWSLPNELQNSAQLTNLTLMNCNLAGSLPEFLGNMSSLDVLLLSKNRLSDYSGTFKDSELKMLWLNDQSGDGMSGSIDIVSTMGSLTSLWLHGNHFSGKIPKEIGNLTYLQDLNVNSNDLVGLIPESLANMPLGHLDLNNNRLRGPIPEFKATNASYGESNSLSNQNSTFCAPEVMALRILDELNYPSKLVESWSGDNPCDGRVVD</sequence>
<reference evidence="11 12" key="1">
    <citation type="journal article" date="2021" name="BMC Genomics">
        <title>Datura genome reveals duplications of psychoactive alkaloid biosynthetic genes and high mutation rate following tissue culture.</title>
        <authorList>
            <person name="Rajewski A."/>
            <person name="Carter-House D."/>
            <person name="Stajich J."/>
            <person name="Litt A."/>
        </authorList>
    </citation>
    <scope>NUCLEOTIDE SEQUENCE [LARGE SCALE GENOMIC DNA]</scope>
    <source>
        <strain evidence="11">AR-01</strain>
    </source>
</reference>
<evidence type="ECO:0000256" key="2">
    <source>
        <dbReference type="ARBA" id="ARBA00022614"/>
    </source>
</evidence>
<evidence type="ECO:0000256" key="10">
    <source>
        <dbReference type="SAM" id="SignalP"/>
    </source>
</evidence>
<keyword evidence="2" id="KW-0433">Leucine-rich repeat</keyword>
<protein>
    <submittedName>
        <fullName evidence="11">Uncharacterized protein</fullName>
    </submittedName>
</protein>
<organism evidence="11 12">
    <name type="scientific">Datura stramonium</name>
    <name type="common">Jimsonweed</name>
    <name type="synonym">Common thornapple</name>
    <dbReference type="NCBI Taxonomy" id="4076"/>
    <lineage>
        <taxon>Eukaryota</taxon>
        <taxon>Viridiplantae</taxon>
        <taxon>Streptophyta</taxon>
        <taxon>Embryophyta</taxon>
        <taxon>Tracheophyta</taxon>
        <taxon>Spermatophyta</taxon>
        <taxon>Magnoliopsida</taxon>
        <taxon>eudicotyledons</taxon>
        <taxon>Gunneridae</taxon>
        <taxon>Pentapetalae</taxon>
        <taxon>asterids</taxon>
        <taxon>lamiids</taxon>
        <taxon>Solanales</taxon>
        <taxon>Solanaceae</taxon>
        <taxon>Solanoideae</taxon>
        <taxon>Datureae</taxon>
        <taxon>Datura</taxon>
    </lineage>
</organism>
<evidence type="ECO:0000313" key="11">
    <source>
        <dbReference type="EMBL" id="MCD7455236.1"/>
    </source>
</evidence>
<evidence type="ECO:0000256" key="3">
    <source>
        <dbReference type="ARBA" id="ARBA00022692"/>
    </source>
</evidence>
<feature type="signal peptide" evidence="10">
    <location>
        <begin position="1"/>
        <end position="22"/>
    </location>
</feature>
<keyword evidence="5" id="KW-0677">Repeat</keyword>
<keyword evidence="4 10" id="KW-0732">Signal</keyword>
<keyword evidence="3" id="KW-0812">Transmembrane</keyword>